<keyword evidence="1" id="KW-0812">Transmembrane</keyword>
<dbReference type="AlphaFoldDB" id="A0A1S2NAA7"/>
<organism evidence="2 3">
    <name type="scientific">Massilia timonae</name>
    <dbReference type="NCBI Taxonomy" id="47229"/>
    <lineage>
        <taxon>Bacteria</taxon>
        <taxon>Pseudomonadati</taxon>
        <taxon>Pseudomonadota</taxon>
        <taxon>Betaproteobacteria</taxon>
        <taxon>Burkholderiales</taxon>
        <taxon>Oxalobacteraceae</taxon>
        <taxon>Telluria group</taxon>
        <taxon>Massilia</taxon>
    </lineage>
</organism>
<reference evidence="2 3" key="1">
    <citation type="submission" date="2014-10" db="EMBL/GenBank/DDBJ databases">
        <authorList>
            <person name="Seo M.-J."/>
            <person name="Seok Y.J."/>
            <person name="Cha I.-T."/>
        </authorList>
    </citation>
    <scope>NUCLEOTIDE SEQUENCE [LARGE SCALE GENOMIC DNA]</scope>
    <source>
        <strain evidence="2 3">NEU</strain>
    </source>
</reference>
<sequence length="108" mass="11355">MDDRFFRRATRASLPLLAWAAHFGFSYIVAAAQCTPGAWRPEGPNPWLLGGATLLALAVCVWSGAAAGKRLRQGSTEFVDYVAAASAVLAFVAIAWTGMPVLLVSGCA</sequence>
<feature type="transmembrane region" description="Helical" evidence="1">
    <location>
        <begin position="78"/>
        <end position="96"/>
    </location>
</feature>
<keyword evidence="1" id="KW-0472">Membrane</keyword>
<name>A0A1S2NAA7_9BURK</name>
<keyword evidence="1" id="KW-1133">Transmembrane helix</keyword>
<comment type="caution">
    <text evidence="2">The sequence shown here is derived from an EMBL/GenBank/DDBJ whole genome shotgun (WGS) entry which is preliminary data.</text>
</comment>
<dbReference type="Proteomes" id="UP000180246">
    <property type="component" value="Unassembled WGS sequence"/>
</dbReference>
<dbReference type="RefSeq" id="WP_005665134.1">
    <property type="nucleotide sequence ID" value="NZ_CAUQYF010000056.1"/>
</dbReference>
<evidence type="ECO:0000313" key="3">
    <source>
        <dbReference type="Proteomes" id="UP000180246"/>
    </source>
</evidence>
<feature type="transmembrane region" description="Helical" evidence="1">
    <location>
        <begin position="47"/>
        <end position="66"/>
    </location>
</feature>
<proteinExistence type="predicted"/>
<evidence type="ECO:0000256" key="1">
    <source>
        <dbReference type="SAM" id="Phobius"/>
    </source>
</evidence>
<accession>A0A1S2NAA7</accession>
<protein>
    <submittedName>
        <fullName evidence="2">Putative membrane protein</fullName>
    </submittedName>
</protein>
<gene>
    <name evidence="2" type="ORF">LO55_1991</name>
</gene>
<dbReference type="EMBL" id="JRYB01000001">
    <property type="protein sequence ID" value="OIJ42018.1"/>
    <property type="molecule type" value="Genomic_DNA"/>
</dbReference>
<evidence type="ECO:0000313" key="2">
    <source>
        <dbReference type="EMBL" id="OIJ42018.1"/>
    </source>
</evidence>